<sequence>MRRSPLFSGILYILLGVLFTYFAIRNVNDHGWGFFSYLMVLLATLDFGSGIRMVAMHFKIKKHLNNKK</sequence>
<dbReference type="AlphaFoldDB" id="A0A3A1QS55"/>
<keyword evidence="1" id="KW-0812">Transmembrane</keyword>
<accession>A0A3A1QS55</accession>
<evidence type="ECO:0000313" key="2">
    <source>
        <dbReference type="EMBL" id="RIW29384.1"/>
    </source>
</evidence>
<feature type="transmembrane region" description="Helical" evidence="1">
    <location>
        <begin position="7"/>
        <end position="24"/>
    </location>
</feature>
<dbReference type="InterPro" id="IPR025426">
    <property type="entry name" value="DUF4305"/>
</dbReference>
<protein>
    <submittedName>
        <fullName evidence="2">DUF4305 domain-containing protein</fullName>
    </submittedName>
</protein>
<keyword evidence="3" id="KW-1185">Reference proteome</keyword>
<dbReference type="Pfam" id="PF14146">
    <property type="entry name" value="DUF4305"/>
    <property type="match status" value="1"/>
</dbReference>
<dbReference type="Proteomes" id="UP000265801">
    <property type="component" value="Unassembled WGS sequence"/>
</dbReference>
<evidence type="ECO:0000256" key="1">
    <source>
        <dbReference type="SAM" id="Phobius"/>
    </source>
</evidence>
<name>A0A3A1QS55_9BACI</name>
<comment type="caution">
    <text evidence="2">The sequence shown here is derived from an EMBL/GenBank/DDBJ whole genome shotgun (WGS) entry which is preliminary data.</text>
</comment>
<keyword evidence="1" id="KW-0472">Membrane</keyword>
<keyword evidence="1" id="KW-1133">Transmembrane helix</keyword>
<feature type="transmembrane region" description="Helical" evidence="1">
    <location>
        <begin position="36"/>
        <end position="58"/>
    </location>
</feature>
<evidence type="ECO:0000313" key="3">
    <source>
        <dbReference type="Proteomes" id="UP000265801"/>
    </source>
</evidence>
<dbReference type="EMBL" id="QXIR01000033">
    <property type="protein sequence ID" value="RIW29384.1"/>
    <property type="molecule type" value="Genomic_DNA"/>
</dbReference>
<organism evidence="2 3">
    <name type="scientific">Bacillus salacetis</name>
    <dbReference type="NCBI Taxonomy" id="2315464"/>
    <lineage>
        <taxon>Bacteria</taxon>
        <taxon>Bacillati</taxon>
        <taxon>Bacillota</taxon>
        <taxon>Bacilli</taxon>
        <taxon>Bacillales</taxon>
        <taxon>Bacillaceae</taxon>
        <taxon>Bacillus</taxon>
    </lineage>
</organism>
<dbReference type="OrthoDB" id="2355666at2"/>
<gene>
    <name evidence="2" type="ORF">D3H55_19165</name>
</gene>
<proteinExistence type="predicted"/>
<reference evidence="2 3" key="1">
    <citation type="submission" date="2018-09" db="EMBL/GenBank/DDBJ databases">
        <title>Bacillus saliacetes sp. nov., isolated from Thai shrimp paste (Ka-pi).</title>
        <authorList>
            <person name="Daroonpunt R."/>
            <person name="Tanasupawat S."/>
            <person name="Yiamsombut S."/>
        </authorList>
    </citation>
    <scope>NUCLEOTIDE SEQUENCE [LARGE SCALE GENOMIC DNA]</scope>
    <source>
        <strain evidence="2 3">SKP7-4</strain>
    </source>
</reference>
<dbReference type="RefSeq" id="WP_119548910.1">
    <property type="nucleotide sequence ID" value="NZ_QXIR01000033.1"/>
</dbReference>